<dbReference type="InterPro" id="IPR057670">
    <property type="entry name" value="SH3_retrovirus"/>
</dbReference>
<keyword evidence="2" id="KW-1185">Reference proteome</keyword>
<evidence type="ECO:0000313" key="3">
    <source>
        <dbReference type="RefSeq" id="XP_009792567.1"/>
    </source>
</evidence>
<organism evidence="2 3">
    <name type="scientific">Nicotiana sylvestris</name>
    <name type="common">Wood tobacco</name>
    <name type="synonym">South American tobacco</name>
    <dbReference type="NCBI Taxonomy" id="4096"/>
    <lineage>
        <taxon>Eukaryota</taxon>
        <taxon>Viridiplantae</taxon>
        <taxon>Streptophyta</taxon>
        <taxon>Embryophyta</taxon>
        <taxon>Tracheophyta</taxon>
        <taxon>Spermatophyta</taxon>
        <taxon>Magnoliopsida</taxon>
        <taxon>eudicotyledons</taxon>
        <taxon>Gunneridae</taxon>
        <taxon>Pentapetalae</taxon>
        <taxon>asterids</taxon>
        <taxon>lamiids</taxon>
        <taxon>Solanales</taxon>
        <taxon>Solanaceae</taxon>
        <taxon>Nicotianoideae</taxon>
        <taxon>Nicotianeae</taxon>
        <taxon>Nicotiana</taxon>
    </lineage>
</organism>
<evidence type="ECO:0000313" key="2">
    <source>
        <dbReference type="Proteomes" id="UP000189701"/>
    </source>
</evidence>
<protein>
    <submittedName>
        <fullName evidence="3">Uncharacterized protein LOC104239591</fullName>
    </submittedName>
</protein>
<dbReference type="AlphaFoldDB" id="A0A1U7XKI7"/>
<feature type="domain" description="Retroviral polymerase SH3-like" evidence="1">
    <location>
        <begin position="3"/>
        <end position="64"/>
    </location>
</feature>
<dbReference type="eggNOG" id="KOG0017">
    <property type="taxonomic scope" value="Eukaryota"/>
</dbReference>
<name>A0A1U7XKI7_NICSY</name>
<dbReference type="Pfam" id="PF25597">
    <property type="entry name" value="SH3_retrovirus"/>
    <property type="match status" value="1"/>
</dbReference>
<dbReference type="Proteomes" id="UP000189701">
    <property type="component" value="Unplaced"/>
</dbReference>
<accession>A0A1U7XKI7</accession>
<reference evidence="3" key="2">
    <citation type="submission" date="2025-08" db="UniProtKB">
        <authorList>
            <consortium name="RefSeq"/>
        </authorList>
    </citation>
    <scope>IDENTIFICATION</scope>
    <source>
        <tissue evidence="3">Leaf</tissue>
    </source>
</reference>
<evidence type="ECO:0000259" key="1">
    <source>
        <dbReference type="Pfam" id="PF25597"/>
    </source>
</evidence>
<reference evidence="2" key="1">
    <citation type="journal article" date="2013" name="Genome Biol.">
        <title>Reference genomes and transcriptomes of Nicotiana sylvestris and Nicotiana tomentosiformis.</title>
        <authorList>
            <person name="Sierro N."/>
            <person name="Battey J.N."/>
            <person name="Ouadi S."/>
            <person name="Bovet L."/>
            <person name="Goepfert S."/>
            <person name="Bakaher N."/>
            <person name="Peitsch M.C."/>
            <person name="Ivanov N.V."/>
        </authorList>
    </citation>
    <scope>NUCLEOTIDE SEQUENCE [LARGE SCALE GENOMIC DNA]</scope>
</reference>
<proteinExistence type="predicted"/>
<sequence length="154" mass="17803">MGCLCYATKTDFHDKFNPKFIPGVFMGYASTQKGYRVYDIAANKFITSRNVVFKEEIFPFRHPKHKFLVIPNPNPSHLFPYIFPSSNIKPELSTNIEPEVIAMALQLLFLSISFSQAVKEDRWIKAMKLEIEALEQNNTWEVVNLPPGQSPYRM</sequence>
<dbReference type="RefSeq" id="XP_009792567.1">
    <property type="nucleotide sequence ID" value="XM_009794265.1"/>
</dbReference>
<gene>
    <name evidence="3" type="primary">LOC104239591</name>
</gene>